<name>A0A5P9K1H6_9HYPH</name>
<dbReference type="SUPFAM" id="SSF51126">
    <property type="entry name" value="Pectin lyase-like"/>
    <property type="match status" value="1"/>
</dbReference>
<dbReference type="InterPro" id="IPR009003">
    <property type="entry name" value="Peptidase_S1_PA"/>
</dbReference>
<dbReference type="Pfam" id="PF03797">
    <property type="entry name" value="Autotransporter"/>
    <property type="match status" value="1"/>
</dbReference>
<evidence type="ECO:0000313" key="6">
    <source>
        <dbReference type="Proteomes" id="UP000325614"/>
    </source>
</evidence>
<dbReference type="InterPro" id="IPR001254">
    <property type="entry name" value="Trypsin_dom"/>
</dbReference>
<dbReference type="InterPro" id="IPR051487">
    <property type="entry name" value="Ser/Thr_Proteases_Immune/Dev"/>
</dbReference>
<evidence type="ECO:0000259" key="3">
    <source>
        <dbReference type="PROSITE" id="PS50240"/>
    </source>
</evidence>
<dbReference type="InterPro" id="IPR043504">
    <property type="entry name" value="Peptidase_S1_PA_chymotrypsin"/>
</dbReference>
<dbReference type="InterPro" id="IPR018114">
    <property type="entry name" value="TRYPSIN_HIS"/>
</dbReference>
<dbReference type="EMBL" id="CP045423">
    <property type="protein sequence ID" value="QFU17530.1"/>
    <property type="molecule type" value="Genomic_DNA"/>
</dbReference>
<dbReference type="PROSITE" id="PS50240">
    <property type="entry name" value="TRYPSIN_DOM"/>
    <property type="match status" value="1"/>
</dbReference>
<dbReference type="Pfam" id="PF00089">
    <property type="entry name" value="Trypsin"/>
    <property type="match status" value="1"/>
</dbReference>
<dbReference type="InterPro" id="IPR006315">
    <property type="entry name" value="OM_autotransptr_brl_dom"/>
</dbReference>
<feature type="domain" description="Autotransporter" evidence="4">
    <location>
        <begin position="662"/>
        <end position="938"/>
    </location>
</feature>
<dbReference type="Proteomes" id="UP000325614">
    <property type="component" value="Chromosome"/>
</dbReference>
<dbReference type="GO" id="GO:0019867">
    <property type="term" value="C:outer membrane"/>
    <property type="evidence" value="ECO:0007669"/>
    <property type="project" value="InterPro"/>
</dbReference>
<keyword evidence="2" id="KW-0732">Signal</keyword>
<feature type="signal peptide" evidence="2">
    <location>
        <begin position="1"/>
        <end position="35"/>
    </location>
</feature>
<gene>
    <name evidence="5" type="ORF">GDR74_15650</name>
</gene>
<dbReference type="Gene3D" id="2.160.20.20">
    <property type="match status" value="1"/>
</dbReference>
<dbReference type="AlphaFoldDB" id="A0A5P9K1H6"/>
<organism evidence="5 6">
    <name type="scientific">Microvirga thermotolerans</name>
    <dbReference type="NCBI Taxonomy" id="2651334"/>
    <lineage>
        <taxon>Bacteria</taxon>
        <taxon>Pseudomonadati</taxon>
        <taxon>Pseudomonadota</taxon>
        <taxon>Alphaproteobacteria</taxon>
        <taxon>Hyphomicrobiales</taxon>
        <taxon>Methylobacteriaceae</taxon>
        <taxon>Microvirga</taxon>
    </lineage>
</organism>
<sequence>MVRCGGRSRKPITSHICLLALTTVSTLALSLQAHALNLNDPAADAAGGIANYWDRGNTLPNVVSLFMQSDGSYCTGSLINSRMVLTASHCMVDEDTNQIASHLPGSQIRFSSDAFQAGPNDRGISGILAHPGYSTTTFGVHDIGLVSLSRPVTNVTPVTLIAPGDPLPPVGSLVIMSGYGRSGTGTDPESIDDSKRRIGATNIGAYAPASPGAPQSIRAQFRNPASPSSPDAFNLSGMGVPVPSLQAQPGRGDSGGPLFLVTDKGLVQIGTVIGGGPDGYSGIDNWTPVQDYLTWIYANNPLRSTSANPGTFNWSNPAAWADTLGRSEVPNNSDGGFAGYGQLGRYYEVSLKAASAMTADMDATVDSLSIAHPQASLNIPSARTLTTLLDTQVSNGALQVDGRINVQNLVLLGGALSGSGTVAASGGLVNAAGTVSPGQAGSLGTLTVSGNYQQLSNGTLAIRVIGGNADRLAVTGSASLDGTLALTGAPTAINTSQSYTVLTAGQGVSGRFANVSSNLLFLDPALAYRSDLVSVSFVRNNRAFDQVATDANDDAVADALKSLTPSNRIYQAIVASTSATDVRRALDLLSGEGHATAVTSAYGQGQLVQSSLLARLRQPLIGPALPRLAQGAGQGAGPGAFAAAYAADRPGAPVPPVAVAAAAPAAYALWGEGFGAWGRTRSDGNAASLATATGGFVLGADALLADGLRLGLAGGYASTAFDVDARLSSGSSEGVFGAVYGAGQWGALAVRLGGVATRHDFALTRSVSFPGFADALRASYGGTSLQGFGEVGYRLGLGALALEPFAGAALLRLDSDGFQERGGAAALVGFGRRFALGTTTLGVRAEARLGAELPVLVRGLLGWRHAYGDVAPEARLGLAGAGVPFTVAGAPVDRDALVAEAGLDWQAAAAVTLGVAYAGQIGTRAQEHALKGNLTWRF</sequence>
<dbReference type="InterPro" id="IPR001314">
    <property type="entry name" value="Peptidase_S1A"/>
</dbReference>
<evidence type="ECO:0000259" key="4">
    <source>
        <dbReference type="PROSITE" id="PS51208"/>
    </source>
</evidence>
<dbReference type="SUPFAM" id="SSF50494">
    <property type="entry name" value="Trypsin-like serine proteases"/>
    <property type="match status" value="1"/>
</dbReference>
<evidence type="ECO:0000256" key="2">
    <source>
        <dbReference type="SAM" id="SignalP"/>
    </source>
</evidence>
<feature type="domain" description="Peptidase S1" evidence="3">
    <location>
        <begin position="45"/>
        <end position="301"/>
    </location>
</feature>
<reference evidence="5 6" key="1">
    <citation type="submission" date="2019-10" db="EMBL/GenBank/DDBJ databases">
        <title>Isolation, Identification of Microvirga thermotolerans HR1, a novel thermophilic bacterium and Comparative Genomics of the genus Microvirga.</title>
        <authorList>
            <person name="Li J."/>
            <person name="Zhang W."/>
            <person name="Lin M."/>
            <person name="Wang J."/>
        </authorList>
    </citation>
    <scope>NUCLEOTIDE SEQUENCE [LARGE SCALE GENOMIC DNA]</scope>
    <source>
        <strain evidence="5 6">HR1</strain>
    </source>
</reference>
<accession>A0A5P9K1H6</accession>
<dbReference type="PANTHER" id="PTHR24256">
    <property type="entry name" value="TRYPTASE-RELATED"/>
    <property type="match status" value="1"/>
</dbReference>
<dbReference type="PRINTS" id="PR00722">
    <property type="entry name" value="CHYMOTRYPSIN"/>
</dbReference>
<proteinExistence type="predicted"/>
<keyword evidence="6" id="KW-1185">Reference proteome</keyword>
<dbReference type="Gene3D" id="2.40.128.130">
    <property type="entry name" value="Autotransporter beta-domain"/>
    <property type="match status" value="1"/>
</dbReference>
<protein>
    <submittedName>
        <fullName evidence="5">Autotransporter domain-containing protein</fullName>
    </submittedName>
</protein>
<dbReference type="GO" id="GO:0006508">
    <property type="term" value="P:proteolysis"/>
    <property type="evidence" value="ECO:0007669"/>
    <property type="project" value="InterPro"/>
</dbReference>
<dbReference type="NCBIfam" id="TIGR01414">
    <property type="entry name" value="autotrans_barl"/>
    <property type="match status" value="1"/>
</dbReference>
<dbReference type="GO" id="GO:0004252">
    <property type="term" value="F:serine-type endopeptidase activity"/>
    <property type="evidence" value="ECO:0007669"/>
    <property type="project" value="InterPro"/>
</dbReference>
<dbReference type="InterPro" id="IPR036709">
    <property type="entry name" value="Autotransporte_beta_dom_sf"/>
</dbReference>
<dbReference type="PROSITE" id="PS00134">
    <property type="entry name" value="TRYPSIN_HIS"/>
    <property type="match status" value="1"/>
</dbReference>
<dbReference type="InterPro" id="IPR012332">
    <property type="entry name" value="Autotransporter_pectin_lyase_C"/>
</dbReference>
<dbReference type="InterPro" id="IPR005546">
    <property type="entry name" value="Autotransporte_beta"/>
</dbReference>
<dbReference type="SUPFAM" id="SSF103515">
    <property type="entry name" value="Autotransporter"/>
    <property type="match status" value="1"/>
</dbReference>
<feature type="chain" id="PRO_5024919868" evidence="2">
    <location>
        <begin position="36"/>
        <end position="938"/>
    </location>
</feature>
<keyword evidence="1" id="KW-1015">Disulfide bond</keyword>
<evidence type="ECO:0000256" key="1">
    <source>
        <dbReference type="ARBA" id="ARBA00023157"/>
    </source>
</evidence>
<dbReference type="Gene3D" id="2.40.10.10">
    <property type="entry name" value="Trypsin-like serine proteases"/>
    <property type="match status" value="1"/>
</dbReference>
<dbReference type="SMART" id="SM00020">
    <property type="entry name" value="Tryp_SPc"/>
    <property type="match status" value="1"/>
</dbReference>
<dbReference type="KEGG" id="mico:GDR74_15650"/>
<dbReference type="InterPro" id="IPR011050">
    <property type="entry name" value="Pectin_lyase_fold/virulence"/>
</dbReference>
<dbReference type="PROSITE" id="PS51208">
    <property type="entry name" value="AUTOTRANSPORTER"/>
    <property type="match status" value="1"/>
</dbReference>
<evidence type="ECO:0000313" key="5">
    <source>
        <dbReference type="EMBL" id="QFU17530.1"/>
    </source>
</evidence>
<dbReference type="SMART" id="SM00869">
    <property type="entry name" value="Autotransporter"/>
    <property type="match status" value="1"/>
</dbReference>